<keyword evidence="9" id="KW-0472">Membrane</keyword>
<proteinExistence type="inferred from homology"/>
<evidence type="ECO:0000313" key="12">
    <source>
        <dbReference type="EMBL" id="TCT18998.1"/>
    </source>
</evidence>
<keyword evidence="7" id="KW-0653">Protein transport</keyword>
<feature type="domain" description="T2SS protein K first SAM-like" evidence="11">
    <location>
        <begin position="103"/>
        <end position="191"/>
    </location>
</feature>
<keyword evidence="6" id="KW-0812">Transmembrane</keyword>
<evidence type="ECO:0000256" key="2">
    <source>
        <dbReference type="ARBA" id="ARBA00007246"/>
    </source>
</evidence>
<keyword evidence="13" id="KW-1185">Reference proteome</keyword>
<keyword evidence="10" id="KW-0732">Signal</keyword>
<evidence type="ECO:0000256" key="6">
    <source>
        <dbReference type="ARBA" id="ARBA00022692"/>
    </source>
</evidence>
<dbReference type="AlphaFoldDB" id="A0A4R3MRM2"/>
<dbReference type="InterPro" id="IPR038072">
    <property type="entry name" value="GspK_central_sf"/>
</dbReference>
<comment type="subcellular location">
    <subcellularLocation>
        <location evidence="1">Cell inner membrane</location>
    </subcellularLocation>
</comment>
<keyword evidence="5" id="KW-0997">Cell inner membrane</keyword>
<reference evidence="12 13" key="1">
    <citation type="submission" date="2019-03" db="EMBL/GenBank/DDBJ databases">
        <title>Genomic Encyclopedia of Type Strains, Phase IV (KMG-IV): sequencing the most valuable type-strain genomes for metagenomic binning, comparative biology and taxonomic classification.</title>
        <authorList>
            <person name="Goeker M."/>
        </authorList>
    </citation>
    <scope>NUCLEOTIDE SEQUENCE [LARGE SCALE GENOMIC DNA]</scope>
    <source>
        <strain evidence="12 13">DSM 13587</strain>
    </source>
</reference>
<keyword evidence="3" id="KW-0813">Transport</keyword>
<dbReference type="Pfam" id="PF21687">
    <property type="entry name" value="T2SSK_1st"/>
    <property type="match status" value="1"/>
</dbReference>
<evidence type="ECO:0000313" key="13">
    <source>
        <dbReference type="Proteomes" id="UP000295717"/>
    </source>
</evidence>
<dbReference type="SUPFAM" id="SSF158544">
    <property type="entry name" value="GspK insert domain-like"/>
    <property type="match status" value="1"/>
</dbReference>
<comment type="similarity">
    <text evidence="2">Belongs to the GSP K family.</text>
</comment>
<feature type="chain" id="PRO_5020569638" evidence="10">
    <location>
        <begin position="20"/>
        <end position="299"/>
    </location>
</feature>
<evidence type="ECO:0000256" key="1">
    <source>
        <dbReference type="ARBA" id="ARBA00004533"/>
    </source>
</evidence>
<dbReference type="InterPro" id="IPR005628">
    <property type="entry name" value="GspK"/>
</dbReference>
<protein>
    <submittedName>
        <fullName evidence="12">General secretion pathway protein K</fullName>
    </submittedName>
</protein>
<evidence type="ECO:0000256" key="9">
    <source>
        <dbReference type="ARBA" id="ARBA00023136"/>
    </source>
</evidence>
<evidence type="ECO:0000256" key="3">
    <source>
        <dbReference type="ARBA" id="ARBA00022448"/>
    </source>
</evidence>
<gene>
    <name evidence="12" type="ORF">EDC35_11045</name>
</gene>
<evidence type="ECO:0000256" key="5">
    <source>
        <dbReference type="ARBA" id="ARBA00022519"/>
    </source>
</evidence>
<evidence type="ECO:0000256" key="10">
    <source>
        <dbReference type="SAM" id="SignalP"/>
    </source>
</evidence>
<dbReference type="PANTHER" id="PTHR38831:SF2">
    <property type="entry name" value="TYPE II SECRETION SYSTEM PROTEIN K"/>
    <property type="match status" value="1"/>
</dbReference>
<evidence type="ECO:0000256" key="4">
    <source>
        <dbReference type="ARBA" id="ARBA00022475"/>
    </source>
</evidence>
<comment type="caution">
    <text evidence="12">The sequence shown here is derived from an EMBL/GenBank/DDBJ whole genome shotgun (WGS) entry which is preliminary data.</text>
</comment>
<dbReference type="EMBL" id="SMAO01000010">
    <property type="protein sequence ID" value="TCT18998.1"/>
    <property type="molecule type" value="Genomic_DNA"/>
</dbReference>
<evidence type="ECO:0000256" key="7">
    <source>
        <dbReference type="ARBA" id="ARBA00022927"/>
    </source>
</evidence>
<accession>A0A4R3MRM2</accession>
<dbReference type="GO" id="GO:0009306">
    <property type="term" value="P:protein secretion"/>
    <property type="evidence" value="ECO:0007669"/>
    <property type="project" value="InterPro"/>
</dbReference>
<keyword evidence="8" id="KW-1133">Transmembrane helix</keyword>
<evidence type="ECO:0000256" key="8">
    <source>
        <dbReference type="ARBA" id="ARBA00022989"/>
    </source>
</evidence>
<keyword evidence="4" id="KW-1003">Cell membrane</keyword>
<sequence>MLVMWVLTLLTVMAVGLTAAQRTEVALTDNHVETVRFRLLADAALAYAALNFMTQPSETDAEATTAETGTAIWLPNGAPHSWWFAGTDLRISVFNEMSRINLNQAEPELLESLLRALDVPEDEANALASAITDWRDEDDLARLNGAEDGDYKQAGLAFGAKDEPFVAVEELRQVLGMTPDIYRRLAPEVTVEGEGEALAEKFASPAVLAATQGISLEAAREQVAERDQTTVPGSTGPRTLDRGGPLYRILVREGSSGRQGRRMEAVVEVMSGQQPPYLVRWRRFGLGPEQSADPEVNDG</sequence>
<feature type="signal peptide" evidence="10">
    <location>
        <begin position="1"/>
        <end position="19"/>
    </location>
</feature>
<name>A0A4R3MRM2_9GAMM</name>
<evidence type="ECO:0000259" key="11">
    <source>
        <dbReference type="Pfam" id="PF21687"/>
    </source>
</evidence>
<dbReference type="PANTHER" id="PTHR38831">
    <property type="entry name" value="TYPE II SECRETION SYSTEM PROTEIN K"/>
    <property type="match status" value="1"/>
</dbReference>
<dbReference type="Gene3D" id="1.10.40.60">
    <property type="entry name" value="EpsJ-like"/>
    <property type="match status" value="1"/>
</dbReference>
<dbReference type="Proteomes" id="UP000295717">
    <property type="component" value="Unassembled WGS sequence"/>
</dbReference>
<dbReference type="InterPro" id="IPR049031">
    <property type="entry name" value="T2SSK_SAM-like_1st"/>
</dbReference>
<organism evidence="12 13">
    <name type="scientific">Thiobaca trueperi</name>
    <dbReference type="NCBI Taxonomy" id="127458"/>
    <lineage>
        <taxon>Bacteria</taxon>
        <taxon>Pseudomonadati</taxon>
        <taxon>Pseudomonadota</taxon>
        <taxon>Gammaproteobacteria</taxon>
        <taxon>Chromatiales</taxon>
        <taxon>Chromatiaceae</taxon>
        <taxon>Thiobaca</taxon>
    </lineage>
</organism>
<dbReference type="GO" id="GO:0005886">
    <property type="term" value="C:plasma membrane"/>
    <property type="evidence" value="ECO:0007669"/>
    <property type="project" value="UniProtKB-SubCell"/>
</dbReference>